<sequence length="272" mass="30162">MVSIQYGPFNSNIPIRSTTIRKSRVTRDSITMHTSWRSNSDIAFVTRVFSQLPCWRLGAWLRPVSRGNRHFTVGGGRLRQSGPRQEGILLRQPALEGLMRSARTDSPRKVGRSNSGEGRRRRRRVAGTAVAAASRGGRRPRDFGARYGPFNPYIPIRSTTIGKSRVAIDPIAMHTSWRSNSDIASVTSIGYPRMSASGESSTTMHRLLHASGSHPIPPPNDPKTNQYNQDLGLIHSTNGNHLESPNEGSSIDHQVTIYLHAQNITMFPTNET</sequence>
<proteinExistence type="predicted"/>
<reference evidence="2 3" key="1">
    <citation type="journal article" date="2015" name="Proc. Natl. Acad. Sci. U.S.A.">
        <title>The resurrection genome of Boea hygrometrica: A blueprint for survival of dehydration.</title>
        <authorList>
            <person name="Xiao L."/>
            <person name="Yang G."/>
            <person name="Zhang L."/>
            <person name="Yang X."/>
            <person name="Zhao S."/>
            <person name="Ji Z."/>
            <person name="Zhou Q."/>
            <person name="Hu M."/>
            <person name="Wang Y."/>
            <person name="Chen M."/>
            <person name="Xu Y."/>
            <person name="Jin H."/>
            <person name="Xiao X."/>
            <person name="Hu G."/>
            <person name="Bao F."/>
            <person name="Hu Y."/>
            <person name="Wan P."/>
            <person name="Li L."/>
            <person name="Deng X."/>
            <person name="Kuang T."/>
            <person name="Xiang C."/>
            <person name="Zhu J.K."/>
            <person name="Oliver M.J."/>
            <person name="He Y."/>
        </authorList>
    </citation>
    <scope>NUCLEOTIDE SEQUENCE [LARGE SCALE GENOMIC DNA]</scope>
    <source>
        <strain evidence="3">cv. XS01</strain>
    </source>
</reference>
<keyword evidence="3" id="KW-1185">Reference proteome</keyword>
<name>A0A2Z7AY85_9LAMI</name>
<accession>A0A2Z7AY85</accession>
<feature type="region of interest" description="Disordered" evidence="1">
    <location>
        <begin position="101"/>
        <end position="143"/>
    </location>
</feature>
<dbReference type="EMBL" id="KV011292">
    <property type="protein sequence ID" value="KZV26346.1"/>
    <property type="molecule type" value="Genomic_DNA"/>
</dbReference>
<feature type="compositionally biased region" description="Low complexity" evidence="1">
    <location>
        <begin position="126"/>
        <end position="135"/>
    </location>
</feature>
<dbReference type="AlphaFoldDB" id="A0A2Z7AY85"/>
<evidence type="ECO:0000313" key="2">
    <source>
        <dbReference type="EMBL" id="KZV26346.1"/>
    </source>
</evidence>
<organism evidence="2 3">
    <name type="scientific">Dorcoceras hygrometricum</name>
    <dbReference type="NCBI Taxonomy" id="472368"/>
    <lineage>
        <taxon>Eukaryota</taxon>
        <taxon>Viridiplantae</taxon>
        <taxon>Streptophyta</taxon>
        <taxon>Embryophyta</taxon>
        <taxon>Tracheophyta</taxon>
        <taxon>Spermatophyta</taxon>
        <taxon>Magnoliopsida</taxon>
        <taxon>eudicotyledons</taxon>
        <taxon>Gunneridae</taxon>
        <taxon>Pentapetalae</taxon>
        <taxon>asterids</taxon>
        <taxon>lamiids</taxon>
        <taxon>Lamiales</taxon>
        <taxon>Gesneriaceae</taxon>
        <taxon>Didymocarpoideae</taxon>
        <taxon>Trichosporeae</taxon>
        <taxon>Loxocarpinae</taxon>
        <taxon>Dorcoceras</taxon>
    </lineage>
</organism>
<evidence type="ECO:0000256" key="1">
    <source>
        <dbReference type="SAM" id="MobiDB-lite"/>
    </source>
</evidence>
<gene>
    <name evidence="2" type="ORF">F511_37186</name>
</gene>
<evidence type="ECO:0000313" key="3">
    <source>
        <dbReference type="Proteomes" id="UP000250235"/>
    </source>
</evidence>
<protein>
    <submittedName>
        <fullName evidence="2">Uncharacterized protein</fullName>
    </submittedName>
</protein>
<dbReference type="Proteomes" id="UP000250235">
    <property type="component" value="Unassembled WGS sequence"/>
</dbReference>